<dbReference type="eggNOG" id="KOG3233">
    <property type="taxonomic scope" value="Eukaryota"/>
</dbReference>
<evidence type="ECO:0000256" key="5">
    <source>
        <dbReference type="ARBA" id="ARBA00023242"/>
    </source>
</evidence>
<proteinExistence type="inferred from homology"/>
<comment type="subcellular location">
    <subcellularLocation>
        <location evidence="1">Nucleus</location>
    </subcellularLocation>
</comment>
<evidence type="ECO:0000313" key="7">
    <source>
        <dbReference type="Proteomes" id="UP000002173"/>
    </source>
</evidence>
<dbReference type="FunCoup" id="A7ASE8">
    <property type="interactions" value="260"/>
</dbReference>
<dbReference type="InterPro" id="IPR007832">
    <property type="entry name" value="RNA_pol_Rpc34"/>
</dbReference>
<reference evidence="6 7" key="1">
    <citation type="journal article" date="2007" name="PLoS Pathog.">
        <title>Genome sequence of Babesia bovis and comparative analysis of apicomplexan hemoprotozoa.</title>
        <authorList>
            <person name="Brayton K.A."/>
            <person name="Lau A.O.T."/>
            <person name="Herndon D.R."/>
            <person name="Hannick L."/>
            <person name="Kappmeyer L.S."/>
            <person name="Berens S.J."/>
            <person name="Bidwell S.L."/>
            <person name="Brown W.C."/>
            <person name="Crabtree J."/>
            <person name="Fadrosh D."/>
            <person name="Feldblum T."/>
            <person name="Forberger H.A."/>
            <person name="Haas B.J."/>
            <person name="Howell J.M."/>
            <person name="Khouri H."/>
            <person name="Koo H."/>
            <person name="Mann D.J."/>
            <person name="Norimine J."/>
            <person name="Paulsen I.T."/>
            <person name="Radune D."/>
            <person name="Ren Q."/>
            <person name="Smith R.K. Jr."/>
            <person name="Suarez C.E."/>
            <person name="White O."/>
            <person name="Wortman J.R."/>
            <person name="Knowles D.P. Jr."/>
            <person name="McElwain T.F."/>
            <person name="Nene V.M."/>
        </authorList>
    </citation>
    <scope>NUCLEOTIDE SEQUENCE [LARGE SCALE GENOMIC DNA]</scope>
    <source>
        <strain evidence="6">T2Bo</strain>
    </source>
</reference>
<organism evidence="6 7">
    <name type="scientific">Babesia bovis</name>
    <dbReference type="NCBI Taxonomy" id="5865"/>
    <lineage>
        <taxon>Eukaryota</taxon>
        <taxon>Sar</taxon>
        <taxon>Alveolata</taxon>
        <taxon>Apicomplexa</taxon>
        <taxon>Aconoidasida</taxon>
        <taxon>Piroplasmida</taxon>
        <taxon>Babesiidae</taxon>
        <taxon>Babesia</taxon>
    </lineage>
</organism>
<comment type="similarity">
    <text evidence="2">Belongs to the eukaryotic RPC34/RPC39 RNA polymerase subunit family.</text>
</comment>
<dbReference type="EMBL" id="AAXT01000002">
    <property type="protein sequence ID" value="EDO07467.1"/>
    <property type="molecule type" value="Genomic_DNA"/>
</dbReference>
<protein>
    <submittedName>
        <fullName evidence="6">RNA polymerase rpc34 subunit containing protein</fullName>
    </submittedName>
</protein>
<dbReference type="GO" id="GO:0005666">
    <property type="term" value="C:RNA polymerase III complex"/>
    <property type="evidence" value="ECO:0007669"/>
    <property type="project" value="InterPro"/>
</dbReference>
<dbReference type="VEuPathDB" id="PiroplasmaDB:BBOV_IV011150"/>
<evidence type="ECO:0000256" key="1">
    <source>
        <dbReference type="ARBA" id="ARBA00004123"/>
    </source>
</evidence>
<dbReference type="InParanoid" id="A7ASE8"/>
<evidence type="ECO:0000256" key="2">
    <source>
        <dbReference type="ARBA" id="ARBA00011038"/>
    </source>
</evidence>
<keyword evidence="7" id="KW-1185">Reference proteome</keyword>
<keyword evidence="4" id="KW-0804">Transcription</keyword>
<dbReference type="PANTHER" id="PTHR12780">
    <property type="entry name" value="RNA POLYMERASE III DNA DIRECTED , 39KD SUBUNIT-RELATED"/>
    <property type="match status" value="1"/>
</dbReference>
<accession>A7ASE8</accession>
<keyword evidence="3" id="KW-0240">DNA-directed RNA polymerase</keyword>
<comment type="caution">
    <text evidence="6">The sequence shown here is derived from an EMBL/GenBank/DDBJ whole genome shotgun (WGS) entry which is preliminary data.</text>
</comment>
<dbReference type="SUPFAM" id="SSF46785">
    <property type="entry name" value="Winged helix' DNA-binding domain"/>
    <property type="match status" value="1"/>
</dbReference>
<evidence type="ECO:0000313" key="6">
    <source>
        <dbReference type="EMBL" id="EDO07467.1"/>
    </source>
</evidence>
<dbReference type="GO" id="GO:0006383">
    <property type="term" value="P:transcription by RNA polymerase III"/>
    <property type="evidence" value="ECO:0007669"/>
    <property type="project" value="InterPro"/>
</dbReference>
<dbReference type="AlphaFoldDB" id="A7ASE8"/>
<dbReference type="OMA" id="FSCDIFN"/>
<name>A7ASE8_BABBO</name>
<dbReference type="Gene3D" id="1.10.10.10">
    <property type="entry name" value="Winged helix-like DNA-binding domain superfamily/Winged helix DNA-binding domain"/>
    <property type="match status" value="1"/>
</dbReference>
<dbReference type="InterPro" id="IPR036390">
    <property type="entry name" value="WH_DNA-bd_sf"/>
</dbReference>
<gene>
    <name evidence="6" type="ORF">BBOV_IV011150</name>
</gene>
<dbReference type="Pfam" id="PF05158">
    <property type="entry name" value="RNA_pol_Rpc34"/>
    <property type="match status" value="1"/>
</dbReference>
<reference evidence="7" key="3">
    <citation type="journal article" date="2021" name="Int. J. Parasitol.">
        <title>Comparative analysis of gene expression between Babesia bovis blood stages and kinetes allowed by improved genome annotation.</title>
        <authorList>
            <person name="Ueti M.W."/>
            <person name="Johnson W.C."/>
            <person name="Kappmeyer L.S."/>
            <person name="Herndon D.R."/>
            <person name="Mousel M.R."/>
            <person name="Reif K.E."/>
            <person name="Taus N.S."/>
            <person name="Ifeonu O.O."/>
            <person name="Silva J.C."/>
            <person name="Suarez C.E."/>
            <person name="Brayton K.A."/>
        </authorList>
    </citation>
    <scope>NUCLEOTIDE SEQUENCE [LARGE SCALE GENOMIC DNA]</scope>
</reference>
<dbReference type="Proteomes" id="UP000002173">
    <property type="component" value="Unassembled WGS sequence"/>
</dbReference>
<dbReference type="InterPro" id="IPR016049">
    <property type="entry name" value="RNA_pol_Rpc34-like"/>
</dbReference>
<dbReference type="InterPro" id="IPR036388">
    <property type="entry name" value="WH-like_DNA-bd_sf"/>
</dbReference>
<dbReference type="STRING" id="5865.A7ASE8"/>
<evidence type="ECO:0000256" key="4">
    <source>
        <dbReference type="ARBA" id="ARBA00023163"/>
    </source>
</evidence>
<keyword evidence="5" id="KW-0539">Nucleus</keyword>
<reference evidence="7" key="2">
    <citation type="journal article" date="2020" name="Data Brief">
        <title>Transcriptome dataset of Babesia bovis life stages within vertebrate and invertebrate hosts.</title>
        <authorList>
            <person name="Ueti M.W."/>
            <person name="Johnson W.C."/>
            <person name="Kappmeyer L.S."/>
            <person name="Herndon D.R."/>
            <person name="Mousel M.R."/>
            <person name="Reif K.E."/>
            <person name="Taus N.S."/>
            <person name="Ifeonu O.O."/>
            <person name="Silva J.C."/>
            <person name="Suarez C.E."/>
            <person name="Brayton K.A."/>
        </authorList>
    </citation>
    <scope>NUCLEOTIDE SEQUENCE [LARGE SCALE GENOMIC DNA]</scope>
</reference>
<sequence>MALSREEAEIVYKLCLENDGIFTEEIFGRHIAKFRHSIQHGLVSNSLDFINFLKLLKGSRNYSFHQDAEGRKYVKLRDSVSRQQVSRLHDLEYAVFCAIETAGDRGIWTADIKKICEITGNQLTRSLKVLLEQHGLVKQVTNVHQKSRKLYMLFNVKPARELTGGSFYFNGEFNEMLVEHIQEQVGAYLAKYQGSSLSQITNFLKTSDKISGEVLEEDVLSIIQILILEEKVYSAPTASGDSIYIWAGSANVNFASKAFGAPCFKCDVAMSCHLGKENELCPSKCTYLNQWLG</sequence>
<evidence type="ECO:0000256" key="3">
    <source>
        <dbReference type="ARBA" id="ARBA00022478"/>
    </source>
</evidence>